<dbReference type="Proteomes" id="UP001145742">
    <property type="component" value="Unassembled WGS sequence"/>
</dbReference>
<accession>A0ABQ9DB43</accession>
<gene>
    <name evidence="2" type="ORF">WISP_76609</name>
</gene>
<dbReference type="EMBL" id="WHWB01033923">
    <property type="protein sequence ID" value="KAJ7415700.1"/>
    <property type="molecule type" value="Genomic_DNA"/>
</dbReference>
<sequence length="177" mass="20003">MVAQPRLSLILWDKEWRRLARVEAARLHLSADPLNGLTPEILVGDGAFADVWMQLQYPVEIHYITARLARQAYYSVPEDTPSPSFTAVKQGETEPYQRFVDRLYQAIASHAGLDYQEKRSMFHLLAFENANQRTKSSLATLPRTADISKMLEVASRADQYGHPQTVARAFAAMVKPA</sequence>
<dbReference type="InterPro" id="IPR008919">
    <property type="entry name" value="Retrov_capsid_N"/>
</dbReference>
<dbReference type="InterPro" id="IPR050195">
    <property type="entry name" value="Primate_lentivir_Gag_pol-like"/>
</dbReference>
<evidence type="ECO:0000259" key="1">
    <source>
        <dbReference type="Pfam" id="PF19317"/>
    </source>
</evidence>
<dbReference type="Gene3D" id="1.10.375.10">
    <property type="entry name" value="Human Immunodeficiency Virus Type 1 Capsid Protein"/>
    <property type="match status" value="1"/>
</dbReference>
<evidence type="ECO:0000313" key="3">
    <source>
        <dbReference type="Proteomes" id="UP001145742"/>
    </source>
</evidence>
<reference evidence="2" key="1">
    <citation type="submission" date="2019-10" db="EMBL/GenBank/DDBJ databases">
        <authorList>
            <person name="Soares A.E.R."/>
            <person name="Aleixo A."/>
            <person name="Schneider P."/>
            <person name="Miyaki C.Y."/>
            <person name="Schneider M.P."/>
            <person name="Mello C."/>
            <person name="Vasconcelos A.T.R."/>
        </authorList>
    </citation>
    <scope>NUCLEOTIDE SEQUENCE</scope>
    <source>
        <tissue evidence="2">Muscle</tissue>
    </source>
</reference>
<protein>
    <recommendedName>
        <fullName evidence="1">Retroviral nucleocapsid Gag protein p24 C-terminal domain-containing protein</fullName>
    </recommendedName>
</protein>
<dbReference type="InterPro" id="IPR008916">
    <property type="entry name" value="Retrov_capsid_C"/>
</dbReference>
<feature type="domain" description="Retroviral nucleocapsid Gag protein p24 C-terminal" evidence="1">
    <location>
        <begin position="82"/>
        <end position="152"/>
    </location>
</feature>
<proteinExistence type="predicted"/>
<organism evidence="2 3">
    <name type="scientific">Willisornis vidua</name>
    <name type="common">Xingu scale-backed antbird</name>
    <dbReference type="NCBI Taxonomy" id="1566151"/>
    <lineage>
        <taxon>Eukaryota</taxon>
        <taxon>Metazoa</taxon>
        <taxon>Chordata</taxon>
        <taxon>Craniata</taxon>
        <taxon>Vertebrata</taxon>
        <taxon>Euteleostomi</taxon>
        <taxon>Archelosauria</taxon>
        <taxon>Archosauria</taxon>
        <taxon>Dinosauria</taxon>
        <taxon>Saurischia</taxon>
        <taxon>Theropoda</taxon>
        <taxon>Coelurosauria</taxon>
        <taxon>Aves</taxon>
        <taxon>Neognathae</taxon>
        <taxon>Neoaves</taxon>
        <taxon>Telluraves</taxon>
        <taxon>Australaves</taxon>
        <taxon>Passeriformes</taxon>
        <taxon>Thamnophilidae</taxon>
        <taxon>Willisornis</taxon>
    </lineage>
</organism>
<dbReference type="PANTHER" id="PTHR40389">
    <property type="entry name" value="ENDOGENOUS RETROVIRUS GROUP K MEMBER 24 GAG POLYPROTEIN-RELATED"/>
    <property type="match status" value="1"/>
</dbReference>
<dbReference type="InterPro" id="IPR045345">
    <property type="entry name" value="Gag_p24_C"/>
</dbReference>
<comment type="caution">
    <text evidence="2">The sequence shown here is derived from an EMBL/GenBank/DDBJ whole genome shotgun (WGS) entry which is preliminary data.</text>
</comment>
<dbReference type="Pfam" id="PF00607">
    <property type="entry name" value="Gag_p24"/>
    <property type="match status" value="1"/>
</dbReference>
<dbReference type="PANTHER" id="PTHR40389:SF3">
    <property type="entry name" value="IGE-BINDING PROTEIN"/>
    <property type="match status" value="1"/>
</dbReference>
<dbReference type="Pfam" id="PF19317">
    <property type="entry name" value="Gag_p24_C"/>
    <property type="match status" value="1"/>
</dbReference>
<dbReference type="SUPFAM" id="SSF47353">
    <property type="entry name" value="Retrovirus capsid dimerization domain-like"/>
    <property type="match status" value="1"/>
</dbReference>
<keyword evidence="3" id="KW-1185">Reference proteome</keyword>
<evidence type="ECO:0000313" key="2">
    <source>
        <dbReference type="EMBL" id="KAJ7415700.1"/>
    </source>
</evidence>
<dbReference type="Gene3D" id="1.10.1200.30">
    <property type="match status" value="1"/>
</dbReference>
<name>A0ABQ9DB43_9PASS</name>